<keyword evidence="2" id="KW-0547">Nucleotide-binding</keyword>
<feature type="domain" description="DNA2/NAM7 helicase helicase" evidence="6">
    <location>
        <begin position="325"/>
        <end position="411"/>
    </location>
</feature>
<sequence>KLVEMWFNPPRIFSNMRSIMSQMSLRGGKALVAKHKSKKEKGKKFPSKFVKLMEEWKNTLRRNAENYAEKMSEVIAMGADEGAFLGFVIRPLIVTSCHYDSLTKRSEVTFKILEPNPSTKNMFNTRSPIAICNYEYVGGMKQIAYGIVITNSVYFIKVSVTGRFTYTEDSSFVIRPYHLAASIQAVSDFIQRDLEPTLPSFKLIEMAFRSSLMPSIHHDKPFTPTQSLTDSQRRAVGAALNPNRPFVCIQGPPGTGKTNVVTEIIMQCVRSKKRVLVVAQTHAALGEIMERLNAIGEESYIQIDSIDERVRENAETVEPLLDAALAQDKMRQSRKSVNSLKKKVLSESYVVLSTANNSLIRHIAQTYDWSPNVLLMDEAGQVTEPSTWISASSSPRIILSGDPMQLPPLVFDEKKDMKFISLLERLMKDFSSANCTFLLDEQFRMNKAIIDWSNARFYEGNVKSHPAVADQLLSGTHPGFPQEFNLPMIHFDMDTVSTYTEEFVDKSFQNMGEAKAIVTYIRKLMTFGVKDEEIGVISPYFAQISLIRQLLIDRPGVMVNTVDAFQGKQREIIMFSLVRNNKRKNVGFVSDGRRMNVAVTRARKQFSLFGSSKMMEADTTLSSLKPYLHRKSLSM</sequence>
<keyword evidence="3" id="KW-0378">Hydrolase</keyword>
<dbReference type="SUPFAM" id="SSF52540">
    <property type="entry name" value="P-loop containing nucleoside triphosphate hydrolases"/>
    <property type="match status" value="1"/>
</dbReference>
<evidence type="ECO:0000259" key="7">
    <source>
        <dbReference type="Pfam" id="PF13087"/>
    </source>
</evidence>
<dbReference type="GO" id="GO:0005524">
    <property type="term" value="F:ATP binding"/>
    <property type="evidence" value="ECO:0007669"/>
    <property type="project" value="UniProtKB-KW"/>
</dbReference>
<organism evidence="8 9">
    <name type="scientific">Pristionchus entomophagus</name>
    <dbReference type="NCBI Taxonomy" id="358040"/>
    <lineage>
        <taxon>Eukaryota</taxon>
        <taxon>Metazoa</taxon>
        <taxon>Ecdysozoa</taxon>
        <taxon>Nematoda</taxon>
        <taxon>Chromadorea</taxon>
        <taxon>Rhabditida</taxon>
        <taxon>Rhabditina</taxon>
        <taxon>Diplogasteromorpha</taxon>
        <taxon>Diplogasteroidea</taxon>
        <taxon>Neodiplogasteridae</taxon>
        <taxon>Pristionchus</taxon>
    </lineage>
</organism>
<dbReference type="InterPro" id="IPR047187">
    <property type="entry name" value="SF1_C_Upf1"/>
</dbReference>
<feature type="non-terminal residue" evidence="8">
    <location>
        <position position="1"/>
    </location>
</feature>
<dbReference type="InterPro" id="IPR041679">
    <property type="entry name" value="DNA2/NAM7-like_C"/>
</dbReference>
<dbReference type="Gene3D" id="3.40.50.300">
    <property type="entry name" value="P-loop containing nucleotide triphosphate hydrolases"/>
    <property type="match status" value="2"/>
</dbReference>
<evidence type="ECO:0000256" key="4">
    <source>
        <dbReference type="ARBA" id="ARBA00022806"/>
    </source>
</evidence>
<feature type="domain" description="DNA2/NAM7 helicase-like C-terminal" evidence="7">
    <location>
        <begin position="421"/>
        <end position="612"/>
    </location>
</feature>
<feature type="domain" description="DNA2/NAM7 helicase helicase" evidence="6">
    <location>
        <begin position="228"/>
        <end position="294"/>
    </location>
</feature>
<comment type="caution">
    <text evidence="8">The sequence shown here is derived from an EMBL/GenBank/DDBJ whole genome shotgun (WGS) entry which is preliminary data.</text>
</comment>
<proteinExistence type="inferred from homology"/>
<dbReference type="Pfam" id="PF13086">
    <property type="entry name" value="AAA_11"/>
    <property type="match status" value="2"/>
</dbReference>
<dbReference type="Pfam" id="PF13087">
    <property type="entry name" value="AAA_12"/>
    <property type="match status" value="1"/>
</dbReference>
<keyword evidence="4" id="KW-0347">Helicase</keyword>
<accession>A0AAV5U1W9</accession>
<evidence type="ECO:0000256" key="3">
    <source>
        <dbReference type="ARBA" id="ARBA00022801"/>
    </source>
</evidence>
<dbReference type="InterPro" id="IPR050534">
    <property type="entry name" value="Coronavir_polyprotein_1ab"/>
</dbReference>
<dbReference type="PANTHER" id="PTHR43788:SF16">
    <property type="entry name" value="HELICASE WITH ZINC FINGER 2"/>
    <property type="match status" value="1"/>
</dbReference>
<evidence type="ECO:0008006" key="10">
    <source>
        <dbReference type="Google" id="ProtNLM"/>
    </source>
</evidence>
<gene>
    <name evidence="8" type="ORF">PENTCL1PPCAC_22675</name>
</gene>
<evidence type="ECO:0000256" key="5">
    <source>
        <dbReference type="ARBA" id="ARBA00022840"/>
    </source>
</evidence>
<keyword evidence="9" id="KW-1185">Reference proteome</keyword>
<evidence type="ECO:0000259" key="6">
    <source>
        <dbReference type="Pfam" id="PF13086"/>
    </source>
</evidence>
<dbReference type="InterPro" id="IPR027417">
    <property type="entry name" value="P-loop_NTPase"/>
</dbReference>
<dbReference type="EMBL" id="BTSX01000005">
    <property type="protein sequence ID" value="GMT00501.1"/>
    <property type="molecule type" value="Genomic_DNA"/>
</dbReference>
<keyword evidence="5" id="KW-0067">ATP-binding</keyword>
<dbReference type="InterPro" id="IPR041677">
    <property type="entry name" value="DNA2/NAM7_AAA_11"/>
</dbReference>
<evidence type="ECO:0000313" key="9">
    <source>
        <dbReference type="Proteomes" id="UP001432027"/>
    </source>
</evidence>
<dbReference type="Proteomes" id="UP001432027">
    <property type="component" value="Unassembled WGS sequence"/>
</dbReference>
<name>A0AAV5U1W9_9BILA</name>
<dbReference type="PANTHER" id="PTHR43788">
    <property type="entry name" value="DNA2/NAM7 HELICASE FAMILY MEMBER"/>
    <property type="match status" value="1"/>
</dbReference>
<protein>
    <recommendedName>
        <fullName evidence="10">AAA protein</fullName>
    </recommendedName>
</protein>
<dbReference type="AlphaFoldDB" id="A0AAV5U1W9"/>
<dbReference type="GO" id="GO:0016787">
    <property type="term" value="F:hydrolase activity"/>
    <property type="evidence" value="ECO:0007669"/>
    <property type="project" value="UniProtKB-KW"/>
</dbReference>
<evidence type="ECO:0000313" key="8">
    <source>
        <dbReference type="EMBL" id="GMT00501.1"/>
    </source>
</evidence>
<evidence type="ECO:0000256" key="1">
    <source>
        <dbReference type="ARBA" id="ARBA00007913"/>
    </source>
</evidence>
<evidence type="ECO:0000256" key="2">
    <source>
        <dbReference type="ARBA" id="ARBA00022741"/>
    </source>
</evidence>
<dbReference type="GO" id="GO:0043139">
    <property type="term" value="F:5'-3' DNA helicase activity"/>
    <property type="evidence" value="ECO:0007669"/>
    <property type="project" value="TreeGrafter"/>
</dbReference>
<dbReference type="CDD" id="cd18808">
    <property type="entry name" value="SF1_C_Upf1"/>
    <property type="match status" value="1"/>
</dbReference>
<reference evidence="8" key="1">
    <citation type="submission" date="2023-10" db="EMBL/GenBank/DDBJ databases">
        <title>Genome assembly of Pristionchus species.</title>
        <authorList>
            <person name="Yoshida K."/>
            <person name="Sommer R.J."/>
        </authorList>
    </citation>
    <scope>NUCLEOTIDE SEQUENCE</scope>
    <source>
        <strain evidence="8">RS0144</strain>
    </source>
</reference>
<comment type="similarity">
    <text evidence="1">Belongs to the DNA2/NAM7 helicase family.</text>
</comment>